<comment type="caution">
    <text evidence="2">The sequence shown here is derived from an EMBL/GenBank/DDBJ whole genome shotgun (WGS) entry which is preliminary data.</text>
</comment>
<feature type="region of interest" description="Disordered" evidence="1">
    <location>
        <begin position="1"/>
        <end position="47"/>
    </location>
</feature>
<keyword evidence="3" id="KW-1185">Reference proteome</keyword>
<dbReference type="EMBL" id="QKYT01000876">
    <property type="protein sequence ID" value="RIA80907.1"/>
    <property type="molecule type" value="Genomic_DNA"/>
</dbReference>
<reference evidence="2 3" key="1">
    <citation type="submission" date="2018-06" db="EMBL/GenBank/DDBJ databases">
        <title>Comparative genomics reveals the genomic features of Rhizophagus irregularis, R. cerebriforme, R. diaphanum and Gigaspora rosea, and their symbiotic lifestyle signature.</title>
        <authorList>
            <person name="Morin E."/>
            <person name="San Clemente H."/>
            <person name="Chen E.C.H."/>
            <person name="De La Providencia I."/>
            <person name="Hainaut M."/>
            <person name="Kuo A."/>
            <person name="Kohler A."/>
            <person name="Murat C."/>
            <person name="Tang N."/>
            <person name="Roy S."/>
            <person name="Loubradou J."/>
            <person name="Henrissat B."/>
            <person name="Grigoriev I.V."/>
            <person name="Corradi N."/>
            <person name="Roux C."/>
            <person name="Martin F.M."/>
        </authorList>
    </citation>
    <scope>NUCLEOTIDE SEQUENCE [LARGE SCALE GENOMIC DNA]</scope>
    <source>
        <strain evidence="2 3">DAOM 227022</strain>
    </source>
</reference>
<evidence type="ECO:0000256" key="1">
    <source>
        <dbReference type="SAM" id="MobiDB-lite"/>
    </source>
</evidence>
<protein>
    <submittedName>
        <fullName evidence="2">Uncharacterized protein</fullName>
    </submittedName>
</protein>
<feature type="compositionally biased region" description="Low complexity" evidence="1">
    <location>
        <begin position="29"/>
        <end position="41"/>
    </location>
</feature>
<gene>
    <name evidence="2" type="ORF">C1645_837853</name>
</gene>
<evidence type="ECO:0000313" key="3">
    <source>
        <dbReference type="Proteomes" id="UP000265703"/>
    </source>
</evidence>
<proteinExistence type="predicted"/>
<evidence type="ECO:0000313" key="2">
    <source>
        <dbReference type="EMBL" id="RIA80907.1"/>
    </source>
</evidence>
<accession>A0A397SA98</accession>
<name>A0A397SA98_9GLOM</name>
<organism evidence="2 3">
    <name type="scientific">Glomus cerebriforme</name>
    <dbReference type="NCBI Taxonomy" id="658196"/>
    <lineage>
        <taxon>Eukaryota</taxon>
        <taxon>Fungi</taxon>
        <taxon>Fungi incertae sedis</taxon>
        <taxon>Mucoromycota</taxon>
        <taxon>Glomeromycotina</taxon>
        <taxon>Glomeromycetes</taxon>
        <taxon>Glomerales</taxon>
        <taxon>Glomeraceae</taxon>
        <taxon>Glomus</taxon>
    </lineage>
</organism>
<dbReference type="Proteomes" id="UP000265703">
    <property type="component" value="Unassembled WGS sequence"/>
</dbReference>
<dbReference type="AlphaFoldDB" id="A0A397SA98"/>
<sequence>MDPTYSQNSTFENLQSSPVFTPYDLQAQDNNNVPSDNSDSNVNDHNDYNVTASAAEQTNFDNYLEYNVQPQIHQPSQPYVDNNNTVNVKDQQIRPQLVFFFKPYNDFYSYHVKCEEISSDMIVKILNNSLINKDQFNDDEIIFFYSHHYNNRIYQITCEIISPTFIINFLNKNIYGFDIQQQIIGRELLEFTFEQKQNLEFHLSNYLNYYLLI</sequence>
<feature type="compositionally biased region" description="Polar residues" evidence="1">
    <location>
        <begin position="1"/>
        <end position="19"/>
    </location>
</feature>